<evidence type="ECO:0000313" key="2">
    <source>
        <dbReference type="Proteomes" id="UP000234341"/>
    </source>
</evidence>
<sequence>MLVLSMLPLFGASGCVTHKLVSDATSLERKGKYEEVIDQVMMTADGTKLVVIAPKHHCIFDVKPQFAELLHSPLHQKLTAHLSTFRVEPGGVVSGAIGLTLSDLDDAEYASARAFGLYGSRTNMRGSYDLRGERYSAGGFRMPGSMKPLNRSYEVTVEECSRRAKPAMVLLTPLTEAVDGVLVLAAIPLVPILILSRAGVPIIL</sequence>
<protein>
    <recommendedName>
        <fullName evidence="3">5-formyltetrahydrofolate cyclo-ligase</fullName>
    </recommendedName>
</protein>
<proteinExistence type="predicted"/>
<organism evidence="1 2">
    <name type="scientific">Cupriavidus pauculus</name>
    <dbReference type="NCBI Taxonomy" id="82633"/>
    <lineage>
        <taxon>Bacteria</taxon>
        <taxon>Pseudomonadati</taxon>
        <taxon>Pseudomonadota</taxon>
        <taxon>Betaproteobacteria</taxon>
        <taxon>Burkholderiales</taxon>
        <taxon>Burkholderiaceae</taxon>
        <taxon>Cupriavidus</taxon>
    </lineage>
</organism>
<dbReference type="Proteomes" id="UP000234341">
    <property type="component" value="Unassembled WGS sequence"/>
</dbReference>
<comment type="caution">
    <text evidence="1">The sequence shown here is derived from an EMBL/GenBank/DDBJ whole genome shotgun (WGS) entry which is preliminary data.</text>
</comment>
<dbReference type="EMBL" id="PJRP01000008">
    <property type="protein sequence ID" value="PLP99292.1"/>
    <property type="molecule type" value="Genomic_DNA"/>
</dbReference>
<gene>
    <name evidence="1" type="ORF">CYJ10_18590</name>
</gene>
<name>A0A2N5CAN6_9BURK</name>
<evidence type="ECO:0000313" key="1">
    <source>
        <dbReference type="EMBL" id="PLP99292.1"/>
    </source>
</evidence>
<dbReference type="OrthoDB" id="8655894at2"/>
<dbReference type="RefSeq" id="WP_101682942.1">
    <property type="nucleotide sequence ID" value="NZ_PJRP01000008.1"/>
</dbReference>
<reference evidence="1 2" key="1">
    <citation type="submission" date="2017-12" db="EMBL/GenBank/DDBJ databases">
        <title>Genome sequence of the active heterotrophic nitrifier-denitrifier, Cupriavidus pauculus UM1.</title>
        <authorList>
            <person name="Putonti C."/>
            <person name="Castignetti D."/>
        </authorList>
    </citation>
    <scope>NUCLEOTIDE SEQUENCE [LARGE SCALE GENOMIC DNA]</scope>
    <source>
        <strain evidence="1 2">UM1</strain>
    </source>
</reference>
<dbReference type="AlphaFoldDB" id="A0A2N5CAN6"/>
<accession>A0A2N5CAN6</accession>
<evidence type="ECO:0008006" key="3">
    <source>
        <dbReference type="Google" id="ProtNLM"/>
    </source>
</evidence>